<reference evidence="2 3" key="1">
    <citation type="submission" date="2016-10" db="EMBL/GenBank/DDBJ databases">
        <authorList>
            <person name="de Groot N.N."/>
        </authorList>
    </citation>
    <scope>NUCLEOTIDE SEQUENCE [LARGE SCALE GENOMIC DNA]</scope>
    <source>
        <strain evidence="2 3">DSM 22489</strain>
    </source>
</reference>
<dbReference type="SUPFAM" id="SSF51658">
    <property type="entry name" value="Xylose isomerase-like"/>
    <property type="match status" value="1"/>
</dbReference>
<dbReference type="Proteomes" id="UP000236728">
    <property type="component" value="Unassembled WGS sequence"/>
</dbReference>
<dbReference type="PANTHER" id="PTHR12110:SF53">
    <property type="entry name" value="BLR5974 PROTEIN"/>
    <property type="match status" value="1"/>
</dbReference>
<sequence>MSTGSGIGLAAGSIGVMQGRLAPPEDGRFQSFPRAAWREEFARAQAAGLAYIEWIHDAYGAAPRVDGSATWGGAPDPRWLREAGDARVYVGGANPIFSEMGLAAMDLLKAETGIATPALCGDWFMDFPLIRCTETEREERERHLHELIPIAKRIGAVKMVLPFVDQSRMTNEDEKQQMIGVLERALPVAERHGVELHLEADFGPAEFAEFLARIPHPMLKVNWDSGNSSGLGFVASEEFAAYGARVGSVHIKDRYRKPEGGIETRPLGTGSADFDDVFRAVKSIGYTGGFTLQVARGVPGDEVEFLKGQAEFVRGGLE</sequence>
<dbReference type="RefSeq" id="WP_103934528.1">
    <property type="nucleotide sequence ID" value="NZ_FNVA01000007.1"/>
</dbReference>
<dbReference type="InterPro" id="IPR013022">
    <property type="entry name" value="Xyl_isomerase-like_TIM-brl"/>
</dbReference>
<proteinExistence type="predicted"/>
<protein>
    <submittedName>
        <fullName evidence="2">Hexulose-6-phosphate isomerase</fullName>
    </submittedName>
</protein>
<dbReference type="AlphaFoldDB" id="A0A1H6BEW9"/>
<keyword evidence="3" id="KW-1185">Reference proteome</keyword>
<dbReference type="Gene3D" id="3.20.20.150">
    <property type="entry name" value="Divalent-metal-dependent TIM barrel enzymes"/>
    <property type="match status" value="1"/>
</dbReference>
<dbReference type="GO" id="GO:0016853">
    <property type="term" value="F:isomerase activity"/>
    <property type="evidence" value="ECO:0007669"/>
    <property type="project" value="UniProtKB-KW"/>
</dbReference>
<evidence type="ECO:0000313" key="2">
    <source>
        <dbReference type="EMBL" id="SEG59192.1"/>
    </source>
</evidence>
<dbReference type="PANTHER" id="PTHR12110">
    <property type="entry name" value="HYDROXYPYRUVATE ISOMERASE"/>
    <property type="match status" value="1"/>
</dbReference>
<dbReference type="InterPro" id="IPR036237">
    <property type="entry name" value="Xyl_isomerase-like_sf"/>
</dbReference>
<dbReference type="EMBL" id="FNVA01000007">
    <property type="protein sequence ID" value="SEG59192.1"/>
    <property type="molecule type" value="Genomic_DNA"/>
</dbReference>
<dbReference type="Pfam" id="PF01261">
    <property type="entry name" value="AP_endonuc_2"/>
    <property type="match status" value="1"/>
</dbReference>
<organism evidence="2 3">
    <name type="scientific">Bryocella elongata</name>
    <dbReference type="NCBI Taxonomy" id="863522"/>
    <lineage>
        <taxon>Bacteria</taxon>
        <taxon>Pseudomonadati</taxon>
        <taxon>Acidobacteriota</taxon>
        <taxon>Terriglobia</taxon>
        <taxon>Terriglobales</taxon>
        <taxon>Acidobacteriaceae</taxon>
        <taxon>Bryocella</taxon>
    </lineage>
</organism>
<name>A0A1H6BEW9_9BACT</name>
<accession>A0A1H6BEW9</accession>
<dbReference type="InterPro" id="IPR050312">
    <property type="entry name" value="IolE/XylAMocC-like"/>
</dbReference>
<evidence type="ECO:0000259" key="1">
    <source>
        <dbReference type="Pfam" id="PF01261"/>
    </source>
</evidence>
<dbReference type="OrthoDB" id="9782669at2"/>
<keyword evidence="2" id="KW-0413">Isomerase</keyword>
<feature type="domain" description="Xylose isomerase-like TIM barrel" evidence="1">
    <location>
        <begin position="111"/>
        <end position="295"/>
    </location>
</feature>
<gene>
    <name evidence="2" type="ORF">SAMN05421819_3649</name>
</gene>
<evidence type="ECO:0000313" key="3">
    <source>
        <dbReference type="Proteomes" id="UP000236728"/>
    </source>
</evidence>